<dbReference type="EMBL" id="CAKLBY020000173">
    <property type="protein sequence ID" value="CAK7931320.1"/>
    <property type="molecule type" value="Genomic_DNA"/>
</dbReference>
<reference evidence="1" key="1">
    <citation type="submission" date="2024-01" db="EMBL/GenBank/DDBJ databases">
        <authorList>
            <person name="Webb A."/>
        </authorList>
    </citation>
    <scope>NUCLEOTIDE SEQUENCE</scope>
    <source>
        <strain evidence="1">Pm1</strain>
    </source>
</reference>
<evidence type="ECO:0000313" key="2">
    <source>
        <dbReference type="EMBL" id="CAK7931320.1"/>
    </source>
</evidence>
<dbReference type="AlphaFoldDB" id="A0AAV1TMR9"/>
<sequence>MIVNGIIAMRSGKVRMEQCELRALGVNGYSLSRTSTTETK</sequence>
<dbReference type="Proteomes" id="UP001162060">
    <property type="component" value="Unassembled WGS sequence"/>
</dbReference>
<evidence type="ECO:0000313" key="1">
    <source>
        <dbReference type="EMBL" id="CAK7922449.1"/>
    </source>
</evidence>
<protein>
    <submittedName>
        <fullName evidence="1">Uncharacterized protein</fullName>
    </submittedName>
</protein>
<organism evidence="1 3">
    <name type="scientific">Peronospora matthiolae</name>
    <dbReference type="NCBI Taxonomy" id="2874970"/>
    <lineage>
        <taxon>Eukaryota</taxon>
        <taxon>Sar</taxon>
        <taxon>Stramenopiles</taxon>
        <taxon>Oomycota</taxon>
        <taxon>Peronosporomycetes</taxon>
        <taxon>Peronosporales</taxon>
        <taxon>Peronosporaceae</taxon>
        <taxon>Peronospora</taxon>
    </lineage>
</organism>
<comment type="caution">
    <text evidence="1">The sequence shown here is derived from an EMBL/GenBank/DDBJ whole genome shotgun (WGS) entry which is preliminary data.</text>
</comment>
<name>A0AAV1TMR9_9STRA</name>
<dbReference type="EMBL" id="CAKLBY020000066">
    <property type="protein sequence ID" value="CAK7922449.1"/>
    <property type="molecule type" value="Genomic_DNA"/>
</dbReference>
<evidence type="ECO:0000313" key="3">
    <source>
        <dbReference type="Proteomes" id="UP001162060"/>
    </source>
</evidence>
<proteinExistence type="predicted"/>
<accession>A0AAV1TMR9</accession>
<gene>
    <name evidence="2" type="ORF">PM001_LOCUS16470</name>
    <name evidence="1" type="ORF">PM001_LOCUS7620</name>
</gene>